<dbReference type="Pfam" id="PF13343">
    <property type="entry name" value="SBP_bac_6"/>
    <property type="match status" value="1"/>
</dbReference>
<dbReference type="RefSeq" id="WP_147151689.1">
    <property type="nucleotide sequence ID" value="NZ_BKAJ01000077.1"/>
</dbReference>
<gene>
    <name evidence="3" type="ORF">RSO01_44880</name>
</gene>
<organism evidence="3 4">
    <name type="scientific">Reyranella soli</name>
    <dbReference type="NCBI Taxonomy" id="1230389"/>
    <lineage>
        <taxon>Bacteria</taxon>
        <taxon>Pseudomonadati</taxon>
        <taxon>Pseudomonadota</taxon>
        <taxon>Alphaproteobacteria</taxon>
        <taxon>Hyphomicrobiales</taxon>
        <taxon>Reyranellaceae</taxon>
        <taxon>Reyranella</taxon>
    </lineage>
</organism>
<dbReference type="GO" id="GO:0030976">
    <property type="term" value="F:thiamine pyrophosphate binding"/>
    <property type="evidence" value="ECO:0007669"/>
    <property type="project" value="TreeGrafter"/>
</dbReference>
<keyword evidence="1 2" id="KW-0732">Signal</keyword>
<dbReference type="SUPFAM" id="SSF53850">
    <property type="entry name" value="Periplasmic binding protein-like II"/>
    <property type="match status" value="1"/>
</dbReference>
<sequence length="344" mass="36835">MKTATAGIAFLLALGATAFATPASAQGVLNVYCSVQVEWCTLIANEFQKATGVKVSMTQKGSGETIAQLKAEAQNPKGDVWFGGTGDPHLQAAEENLTEVYKSPKMSELHPWAVKQNTDSGGKTVGIYAGALGFGFNTELLAKKNVKAPACWADLLKPEFKGEIQMANPNSSGTAYVAIATLVQLMGEDKAFDYLKKMHANINAYTRSGTAPMKAVARGETMVSISFVHDGVTEALAGFPVKTATPCEGTGYEIGSTSIIKGARNMANAKKFYDWALTPEAQKLEAQAKQFQVPSNQATPLPPEAPKFADMKLIDYDQAKYGKSAERKRLIARWDSEVGALPKP</sequence>
<dbReference type="AlphaFoldDB" id="A0A512NEH0"/>
<evidence type="ECO:0000313" key="4">
    <source>
        <dbReference type="Proteomes" id="UP000321058"/>
    </source>
</evidence>
<dbReference type="EMBL" id="BKAJ01000077">
    <property type="protein sequence ID" value="GEP57322.1"/>
    <property type="molecule type" value="Genomic_DNA"/>
</dbReference>
<feature type="signal peptide" evidence="2">
    <location>
        <begin position="1"/>
        <end position="25"/>
    </location>
</feature>
<dbReference type="InterPro" id="IPR026045">
    <property type="entry name" value="Ferric-bd"/>
</dbReference>
<dbReference type="GO" id="GO:0015888">
    <property type="term" value="P:thiamine transport"/>
    <property type="evidence" value="ECO:0007669"/>
    <property type="project" value="TreeGrafter"/>
</dbReference>
<evidence type="ECO:0000256" key="1">
    <source>
        <dbReference type="ARBA" id="ARBA00022729"/>
    </source>
</evidence>
<evidence type="ECO:0000256" key="2">
    <source>
        <dbReference type="SAM" id="SignalP"/>
    </source>
</evidence>
<dbReference type="PIRSF" id="PIRSF002825">
    <property type="entry name" value="CfbpA"/>
    <property type="match status" value="1"/>
</dbReference>
<dbReference type="OrthoDB" id="9766989at2"/>
<accession>A0A512NEH0</accession>
<dbReference type="Proteomes" id="UP000321058">
    <property type="component" value="Unassembled WGS sequence"/>
</dbReference>
<dbReference type="GO" id="GO:0030288">
    <property type="term" value="C:outer membrane-bounded periplasmic space"/>
    <property type="evidence" value="ECO:0007669"/>
    <property type="project" value="TreeGrafter"/>
</dbReference>
<dbReference type="Gene3D" id="3.40.190.10">
    <property type="entry name" value="Periplasmic binding protein-like II"/>
    <property type="match status" value="2"/>
</dbReference>
<feature type="chain" id="PRO_5021996900" evidence="2">
    <location>
        <begin position="26"/>
        <end position="344"/>
    </location>
</feature>
<keyword evidence="4" id="KW-1185">Reference proteome</keyword>
<dbReference type="GO" id="GO:0030975">
    <property type="term" value="F:thiamine binding"/>
    <property type="evidence" value="ECO:0007669"/>
    <property type="project" value="TreeGrafter"/>
</dbReference>
<reference evidence="3 4" key="1">
    <citation type="submission" date="2019-07" db="EMBL/GenBank/DDBJ databases">
        <title>Whole genome shotgun sequence of Reyranella soli NBRC 108950.</title>
        <authorList>
            <person name="Hosoyama A."/>
            <person name="Uohara A."/>
            <person name="Ohji S."/>
            <person name="Ichikawa N."/>
        </authorList>
    </citation>
    <scope>NUCLEOTIDE SEQUENCE [LARGE SCALE GENOMIC DNA]</scope>
    <source>
        <strain evidence="3 4">NBRC 108950</strain>
    </source>
</reference>
<comment type="caution">
    <text evidence="3">The sequence shown here is derived from an EMBL/GenBank/DDBJ whole genome shotgun (WGS) entry which is preliminary data.</text>
</comment>
<dbReference type="PANTHER" id="PTHR30006:SF2">
    <property type="entry name" value="ABC TRANSPORTER SUBSTRATE-BINDING PROTEIN"/>
    <property type="match status" value="1"/>
</dbReference>
<evidence type="ECO:0000313" key="3">
    <source>
        <dbReference type="EMBL" id="GEP57322.1"/>
    </source>
</evidence>
<name>A0A512NEH0_9HYPH</name>
<dbReference type="CDD" id="cd13544">
    <property type="entry name" value="PBP2_Fbp_like_1"/>
    <property type="match status" value="1"/>
</dbReference>
<dbReference type="PANTHER" id="PTHR30006">
    <property type="entry name" value="THIAMINE-BINDING PERIPLASMIC PROTEIN-RELATED"/>
    <property type="match status" value="1"/>
</dbReference>
<protein>
    <submittedName>
        <fullName evidence="3">Iron ABC transporter substrate-binding protein</fullName>
    </submittedName>
</protein>
<proteinExistence type="predicted"/>